<dbReference type="InterPro" id="IPR011684">
    <property type="entry name" value="NAB"/>
</dbReference>
<feature type="region of interest" description="Disordered" evidence="3">
    <location>
        <begin position="80"/>
        <end position="114"/>
    </location>
</feature>
<evidence type="ECO:0000259" key="4">
    <source>
        <dbReference type="PROSITE" id="PS51774"/>
    </source>
</evidence>
<evidence type="ECO:0000313" key="6">
    <source>
        <dbReference type="Proteomes" id="UP000326396"/>
    </source>
</evidence>
<dbReference type="Proteomes" id="UP000326396">
    <property type="component" value="Linkage Group LG16"/>
</dbReference>
<organism evidence="5 6">
    <name type="scientific">Mikania micrantha</name>
    <name type="common">bitter vine</name>
    <dbReference type="NCBI Taxonomy" id="192012"/>
    <lineage>
        <taxon>Eukaryota</taxon>
        <taxon>Viridiplantae</taxon>
        <taxon>Streptophyta</taxon>
        <taxon>Embryophyta</taxon>
        <taxon>Tracheophyta</taxon>
        <taxon>Spermatophyta</taxon>
        <taxon>Magnoliopsida</taxon>
        <taxon>eudicotyledons</taxon>
        <taxon>Gunneridae</taxon>
        <taxon>Pentapetalae</taxon>
        <taxon>asterids</taxon>
        <taxon>campanulids</taxon>
        <taxon>Asterales</taxon>
        <taxon>Asteraceae</taxon>
        <taxon>Asteroideae</taxon>
        <taxon>Heliantheae alliance</taxon>
        <taxon>Eupatorieae</taxon>
        <taxon>Mikania</taxon>
    </lineage>
</organism>
<dbReference type="Gene3D" id="1.10.287.1490">
    <property type="match status" value="1"/>
</dbReference>
<protein>
    <recommendedName>
        <fullName evidence="4">NAB domain-containing protein</fullName>
    </recommendedName>
</protein>
<dbReference type="GO" id="GO:0003779">
    <property type="term" value="F:actin binding"/>
    <property type="evidence" value="ECO:0007669"/>
    <property type="project" value="InterPro"/>
</dbReference>
<keyword evidence="1 2" id="KW-0175">Coiled coil</keyword>
<dbReference type="PANTHER" id="PTHR47357">
    <property type="entry name" value="COP1-INTERACTIVE PROTEIN 1"/>
    <property type="match status" value="1"/>
</dbReference>
<dbReference type="GO" id="GO:0005200">
    <property type="term" value="F:structural constituent of cytoskeleton"/>
    <property type="evidence" value="ECO:0007669"/>
    <property type="project" value="TreeGrafter"/>
</dbReference>
<feature type="region of interest" description="Disordered" evidence="3">
    <location>
        <begin position="754"/>
        <end position="775"/>
    </location>
</feature>
<feature type="domain" description="NAB" evidence="4">
    <location>
        <begin position="10"/>
        <end position="80"/>
    </location>
</feature>
<accession>A0A5N6NZ62</accession>
<gene>
    <name evidence="5" type="ORF">E3N88_15963</name>
</gene>
<evidence type="ECO:0000256" key="2">
    <source>
        <dbReference type="SAM" id="Coils"/>
    </source>
</evidence>
<feature type="compositionally biased region" description="Basic and acidic residues" evidence="3">
    <location>
        <begin position="80"/>
        <end position="92"/>
    </location>
</feature>
<keyword evidence="6" id="KW-1185">Reference proteome</keyword>
<feature type="coiled-coil region" evidence="2">
    <location>
        <begin position="658"/>
        <end position="713"/>
    </location>
</feature>
<feature type="region of interest" description="Disordered" evidence="3">
    <location>
        <begin position="361"/>
        <end position="390"/>
    </location>
</feature>
<evidence type="ECO:0000256" key="1">
    <source>
        <dbReference type="ARBA" id="ARBA00023054"/>
    </source>
</evidence>
<dbReference type="OrthoDB" id="2441647at2759"/>
<dbReference type="PROSITE" id="PS51774">
    <property type="entry name" value="NAB"/>
    <property type="match status" value="1"/>
</dbReference>
<sequence length="1159" mass="134997">MTKHRFRNKLITFLGGHIDPDKDDELKWNNKEMEDNYKKILELLNAEDNDDRNRLIELIENFYKHHRSVYERYDHITGELKEKMHPKKEKDSSSSSSSDSESDGSLSKKGSKKGRLNAADVLKEQLQAANEHVEELTKKLTIATEECQTAMNKEQETQKMFEVLKLQVNNLHQENPIVLSEDKDNNLKFEKAKVLEAEYDHKLEELKAVILLLEEEKEGFRSELSRMKEKLDTTEEELTNICKKLEASEQERTSLSLKGSELSDEIKTNIEKIEELAAEWSLLKEQLTEKEKELLEHTEMHTSHKSETEIKIRGFEDNLESLISQKREVETQKEEEIKNLTEKVINLEKELESLDTKKSKLEEDLNEKQEEITSLHSQKHESESELEKGRQQISDHLNQIDFLKQELAGKMTDEQKLLEEKEVFVGQVKELEEEVKSLNRLKTELDSEVGQKSQEIADYVIQIENFKEEIAKMSQDNLQSQNQLMDKIQNLETLIVEKEDKVKEITEEIQKVTESKEQIVEQLEEAIEDLKGDIEIKGEDVTTLTETVRNLEVKIRLTNQKLRVTEQTLSEKETEYAGKEEKLHQENKSLIEKISTLSETITGYKESEESVKKTITQKVNAISTGMDSLNVKLEEDHGHISTQIYEIMNEIQVTKISMKKMSCEKDDLKEKVVKMMVQLKEVESERDTLKKSVDDLEQKSGLKDEKMKELEKQLHVKDEGLVDLGEEKREAIRQLCMLVDYQRDRYDHLQQLVSKRQTASNTERSSDHHHENVGPVTEAVKKRKWAILDDESDNWSNNVVEFYQNGDSTYCYSAVFFKNEKLDKQFWGTLLGYGCNGNLSSNKDNSRLLNYSDPAKKFRMRGSRNHLQLLEPALDNICVTLQSVQFKKMYQADCKTRISWKNVEIVKKFIGRTQERIDIWNDQCFAPWLNVKNTQPDGQLIHAMLLHQLPMNFDPEFDGIVYSVGGPDKEVLRFGPREFCIITGFKFGDNGRKSKGGDSFFNRVLDENISVPITVDKLKTFLVDDENNFNDDDIVRLCLLLILYSFFMGVETDKHIENDHLLLIWIYESFPYMKTICKYNEAIPRAIGWEKPQKTRWPTVELIFQRSAEVMFTPHNMYPIPTESKVHALSFDYVNRENVDNFISASESFLQRTDLRLSV</sequence>
<dbReference type="AlphaFoldDB" id="A0A5N6NZ62"/>
<name>A0A5N6NZ62_9ASTR</name>
<dbReference type="GO" id="GO:0005856">
    <property type="term" value="C:cytoskeleton"/>
    <property type="evidence" value="ECO:0007669"/>
    <property type="project" value="TreeGrafter"/>
</dbReference>
<dbReference type="EMBL" id="SZYD01000008">
    <property type="protein sequence ID" value="KAD5508260.1"/>
    <property type="molecule type" value="Genomic_DNA"/>
</dbReference>
<dbReference type="PANTHER" id="PTHR47357:SF7">
    <property type="entry name" value="STRUCTURAL MAINTENANCE OF CHROMOSOMES PROTEIN"/>
    <property type="match status" value="1"/>
</dbReference>
<comment type="caution">
    <text evidence="5">The sequence shown here is derived from an EMBL/GenBank/DDBJ whole genome shotgun (WGS) entry which is preliminary data.</text>
</comment>
<evidence type="ECO:0000313" key="5">
    <source>
        <dbReference type="EMBL" id="KAD5508260.1"/>
    </source>
</evidence>
<reference evidence="5 6" key="1">
    <citation type="submission" date="2019-05" db="EMBL/GenBank/DDBJ databases">
        <title>Mikania micrantha, genome provides insights into the molecular mechanism of rapid growth.</title>
        <authorList>
            <person name="Liu B."/>
        </authorList>
    </citation>
    <scope>NUCLEOTIDE SEQUENCE [LARGE SCALE GENOMIC DNA]</scope>
    <source>
        <strain evidence="5">NLD-2019</strain>
        <tissue evidence="5">Leaf</tissue>
    </source>
</reference>
<proteinExistence type="predicted"/>
<evidence type="ECO:0000256" key="3">
    <source>
        <dbReference type="SAM" id="MobiDB-lite"/>
    </source>
</evidence>
<feature type="compositionally biased region" description="Low complexity" evidence="3">
    <location>
        <begin position="93"/>
        <end position="108"/>
    </location>
</feature>
<feature type="coiled-coil region" evidence="2">
    <location>
        <begin position="116"/>
        <end position="153"/>
    </location>
</feature>
<feature type="compositionally biased region" description="Polar residues" evidence="3">
    <location>
        <begin position="754"/>
        <end position="763"/>
    </location>
</feature>